<gene>
    <name evidence="20" type="primary">LOC106722454</name>
</gene>
<keyword evidence="5" id="KW-0158">Chromosome</keyword>
<keyword evidence="8" id="KW-0132">Cell division</keyword>
<dbReference type="PANTHER" id="PTHR46771">
    <property type="entry name" value="DETERIN"/>
    <property type="match status" value="1"/>
</dbReference>
<evidence type="ECO:0000256" key="13">
    <source>
        <dbReference type="ARBA" id="ARBA00022843"/>
    </source>
</evidence>
<dbReference type="GO" id="GO:0007059">
    <property type="term" value="P:chromosome segregation"/>
    <property type="evidence" value="ECO:0007669"/>
    <property type="project" value="UniProtKB-KW"/>
</dbReference>
<keyword evidence="10" id="KW-0498">Mitosis</keyword>
<dbReference type="Proteomes" id="UP000189705">
    <property type="component" value="Unplaced"/>
</dbReference>
<organism evidence="19 20">
    <name type="scientific">Alligator sinensis</name>
    <name type="common">Chinese alligator</name>
    <dbReference type="NCBI Taxonomy" id="38654"/>
    <lineage>
        <taxon>Eukaryota</taxon>
        <taxon>Metazoa</taxon>
        <taxon>Chordata</taxon>
        <taxon>Craniata</taxon>
        <taxon>Vertebrata</taxon>
        <taxon>Euteleostomi</taxon>
        <taxon>Archelosauria</taxon>
        <taxon>Archosauria</taxon>
        <taxon>Crocodylia</taxon>
        <taxon>Alligatoridae</taxon>
        <taxon>Alligatorinae</taxon>
        <taxon>Alligator</taxon>
    </lineage>
</organism>
<evidence type="ECO:0000256" key="12">
    <source>
        <dbReference type="ARBA" id="ARBA00022833"/>
    </source>
</evidence>
<dbReference type="STRING" id="38654.A0A1U8D8Z2"/>
<evidence type="ECO:0000256" key="5">
    <source>
        <dbReference type="ARBA" id="ARBA00022454"/>
    </source>
</evidence>
<evidence type="ECO:0000256" key="2">
    <source>
        <dbReference type="ARBA" id="ARBA00004186"/>
    </source>
</evidence>
<keyword evidence="16" id="KW-0131">Cell cycle</keyword>
<keyword evidence="13" id="KW-0832">Ubl conjugation</keyword>
<dbReference type="GO" id="GO:0000775">
    <property type="term" value="C:chromosome, centromeric region"/>
    <property type="evidence" value="ECO:0007669"/>
    <property type="project" value="UniProtKB-SubCell"/>
</dbReference>
<dbReference type="FunCoup" id="A0A1U8D8Z2">
    <property type="interactions" value="124"/>
</dbReference>
<dbReference type="OrthoDB" id="2196114at2759"/>
<evidence type="ECO:0000256" key="16">
    <source>
        <dbReference type="ARBA" id="ARBA00023306"/>
    </source>
</evidence>
<sequence>MTTALVKVIVSQQQSLQMEAFLQELSLASKHLIEFREMYDFENRVKTFKNWPFMGNCKCTPENMAKAGFIHCPNENEPDVAKCFFCLIELEGWEPNDDPWLEHAKRPSNCGFLSLTKNFDDLTVEEYYLLEMDRLRTFLCKTGRSTIWSFEKEVAATRKRLLDHFISKHQYTPEPELPVPHHAASPDQAPESPNIHKCKPQHSNESKS</sequence>
<evidence type="ECO:0000256" key="10">
    <source>
        <dbReference type="ARBA" id="ARBA00022776"/>
    </source>
</evidence>
<keyword evidence="19" id="KW-1185">Reference proteome</keyword>
<dbReference type="PROSITE" id="PS50143">
    <property type="entry name" value="BIR_REPEAT_2"/>
    <property type="match status" value="1"/>
</dbReference>
<dbReference type="AlphaFoldDB" id="A0A1U8D8Z2"/>
<protein>
    <submittedName>
        <fullName evidence="20">Baculoviral IAP repeat-containing protein 5.1-like</fullName>
    </submittedName>
</protein>
<keyword evidence="11" id="KW-0159">Chromosome partition</keyword>
<evidence type="ECO:0000256" key="14">
    <source>
        <dbReference type="ARBA" id="ARBA00023212"/>
    </source>
</evidence>
<keyword evidence="14" id="KW-0206">Cytoskeleton</keyword>
<dbReference type="PANTHER" id="PTHR46771:SF2">
    <property type="entry name" value="BACULOVIRAL IAP REPEAT-CONTAINING PROTEIN 5.1"/>
    <property type="match status" value="1"/>
</dbReference>
<dbReference type="Gene3D" id="1.10.1170.10">
    <property type="entry name" value="Inhibitor Of Apoptosis Protein (2mihbC-IAP-1), Chain A"/>
    <property type="match status" value="1"/>
</dbReference>
<keyword evidence="7" id="KW-0597">Phosphoprotein</keyword>
<keyword evidence="12" id="KW-0862">Zinc</keyword>
<evidence type="ECO:0000313" key="19">
    <source>
        <dbReference type="Proteomes" id="UP000189705"/>
    </source>
</evidence>
<dbReference type="GeneID" id="106722454"/>
<dbReference type="RefSeq" id="XP_014377702.1">
    <property type="nucleotide sequence ID" value="XM_014522216.1"/>
</dbReference>
<keyword evidence="15" id="KW-0539">Nucleus</keyword>
<accession>A0A1U8D8Z2</accession>
<dbReference type="GO" id="GO:0005634">
    <property type="term" value="C:nucleus"/>
    <property type="evidence" value="ECO:0007669"/>
    <property type="project" value="UniProtKB-SubCell"/>
</dbReference>
<dbReference type="InterPro" id="IPR001370">
    <property type="entry name" value="BIR_rpt"/>
</dbReference>
<evidence type="ECO:0000256" key="3">
    <source>
        <dbReference type="ARBA" id="ARBA00004584"/>
    </source>
</evidence>
<dbReference type="FunFam" id="1.10.1170.10:FF:000009">
    <property type="entry name" value="Baculoviral IAP repeat-containing protein 5"/>
    <property type="match status" value="1"/>
</dbReference>
<dbReference type="InParanoid" id="A0A1U8D8Z2"/>
<dbReference type="SUPFAM" id="SSF57924">
    <property type="entry name" value="Inhibitor of apoptosis (IAP) repeat"/>
    <property type="match status" value="1"/>
</dbReference>
<evidence type="ECO:0000256" key="1">
    <source>
        <dbReference type="ARBA" id="ARBA00004123"/>
    </source>
</evidence>
<evidence type="ECO:0000256" key="15">
    <source>
        <dbReference type="ARBA" id="ARBA00023242"/>
    </source>
</evidence>
<name>A0A1U8D8Z2_ALLSI</name>
<keyword evidence="6" id="KW-0963">Cytoplasm</keyword>
<evidence type="ECO:0000313" key="20">
    <source>
        <dbReference type="RefSeq" id="XP_014377702.1"/>
    </source>
</evidence>
<comment type="similarity">
    <text evidence="4">Belongs to the IAP family.</text>
</comment>
<dbReference type="InterPro" id="IPR051190">
    <property type="entry name" value="Baculoviral_IAP"/>
</dbReference>
<keyword evidence="9" id="KW-0479">Metal-binding</keyword>
<evidence type="ECO:0000256" key="18">
    <source>
        <dbReference type="SAM" id="MobiDB-lite"/>
    </source>
</evidence>
<evidence type="ECO:0000256" key="17">
    <source>
        <dbReference type="ARBA" id="ARBA00023328"/>
    </source>
</evidence>
<feature type="region of interest" description="Disordered" evidence="18">
    <location>
        <begin position="172"/>
        <end position="208"/>
    </location>
</feature>
<evidence type="ECO:0000256" key="11">
    <source>
        <dbReference type="ARBA" id="ARBA00022829"/>
    </source>
</evidence>
<evidence type="ECO:0000256" key="7">
    <source>
        <dbReference type="ARBA" id="ARBA00022553"/>
    </source>
</evidence>
<dbReference type="GO" id="GO:0046872">
    <property type="term" value="F:metal ion binding"/>
    <property type="evidence" value="ECO:0007669"/>
    <property type="project" value="UniProtKB-KW"/>
</dbReference>
<evidence type="ECO:0000256" key="8">
    <source>
        <dbReference type="ARBA" id="ARBA00022618"/>
    </source>
</evidence>
<reference evidence="20" key="1">
    <citation type="submission" date="2025-08" db="UniProtKB">
        <authorList>
            <consortium name="RefSeq"/>
        </authorList>
    </citation>
    <scope>IDENTIFICATION</scope>
</reference>
<proteinExistence type="inferred from homology"/>
<dbReference type="GO" id="GO:0051301">
    <property type="term" value="P:cell division"/>
    <property type="evidence" value="ECO:0007669"/>
    <property type="project" value="UniProtKB-KW"/>
</dbReference>
<evidence type="ECO:0000256" key="4">
    <source>
        <dbReference type="ARBA" id="ARBA00006672"/>
    </source>
</evidence>
<dbReference type="Pfam" id="PF00653">
    <property type="entry name" value="BIR"/>
    <property type="match status" value="1"/>
</dbReference>
<dbReference type="CDD" id="cd00022">
    <property type="entry name" value="BIR"/>
    <property type="match status" value="1"/>
</dbReference>
<evidence type="ECO:0000256" key="6">
    <source>
        <dbReference type="ARBA" id="ARBA00022490"/>
    </source>
</evidence>
<dbReference type="KEGG" id="asn:106722454"/>
<dbReference type="SMART" id="SM00238">
    <property type="entry name" value="BIR"/>
    <property type="match status" value="1"/>
</dbReference>
<evidence type="ECO:0000256" key="9">
    <source>
        <dbReference type="ARBA" id="ARBA00022723"/>
    </source>
</evidence>
<keyword evidence="17" id="KW-0137">Centromere</keyword>
<dbReference type="GO" id="GO:0005819">
    <property type="term" value="C:spindle"/>
    <property type="evidence" value="ECO:0007669"/>
    <property type="project" value="UniProtKB-SubCell"/>
</dbReference>
<comment type="subcellular location">
    <subcellularLocation>
        <location evidence="3">Chromosome</location>
        <location evidence="3">Centromere</location>
    </subcellularLocation>
    <subcellularLocation>
        <location evidence="2">Cytoplasm</location>
        <location evidence="2">Cytoskeleton</location>
        <location evidence="2">Spindle</location>
    </subcellularLocation>
    <subcellularLocation>
        <location evidence="1">Nucleus</location>
    </subcellularLocation>
</comment>